<reference evidence="2" key="3">
    <citation type="submission" date="2025-09" db="UniProtKB">
        <authorList>
            <consortium name="Ensembl"/>
        </authorList>
    </citation>
    <scope>IDENTIFICATION</scope>
</reference>
<reference evidence="2" key="2">
    <citation type="submission" date="2025-08" db="UniProtKB">
        <authorList>
            <consortium name="Ensembl"/>
        </authorList>
    </citation>
    <scope>IDENTIFICATION</scope>
</reference>
<feature type="region of interest" description="Disordered" evidence="1">
    <location>
        <begin position="1"/>
        <end position="68"/>
    </location>
</feature>
<reference evidence="3" key="1">
    <citation type="submission" date="2003-08" db="EMBL/GenBank/DDBJ databases">
        <authorList>
            <person name="Birren B."/>
            <person name="Nusbaum C."/>
            <person name="Abebe A."/>
            <person name="Abouelleil A."/>
            <person name="Adekoya E."/>
            <person name="Ait-zahra M."/>
            <person name="Allen N."/>
            <person name="Allen T."/>
            <person name="An P."/>
            <person name="Anderson M."/>
            <person name="Anderson S."/>
            <person name="Arachchi H."/>
            <person name="Armbruster J."/>
            <person name="Bachantsang P."/>
            <person name="Baldwin J."/>
            <person name="Barry A."/>
            <person name="Bayul T."/>
            <person name="Blitshsteyn B."/>
            <person name="Bloom T."/>
            <person name="Blye J."/>
            <person name="Boguslavskiy L."/>
            <person name="Borowsky M."/>
            <person name="Boukhgalter B."/>
            <person name="Brunache A."/>
            <person name="Butler J."/>
            <person name="Calixte N."/>
            <person name="Calvo S."/>
            <person name="Camarata J."/>
            <person name="Campo K."/>
            <person name="Chang J."/>
            <person name="Cheshatsang Y."/>
            <person name="Citroen M."/>
            <person name="Collymore A."/>
            <person name="Considine T."/>
            <person name="Cook A."/>
            <person name="Cooke P."/>
            <person name="Corum B."/>
            <person name="Cuomo C."/>
            <person name="David R."/>
            <person name="Dawoe T."/>
            <person name="Degray S."/>
            <person name="Dodge S."/>
            <person name="Dooley K."/>
            <person name="Dorje P."/>
            <person name="Dorjee K."/>
            <person name="Dorris L."/>
            <person name="Duffey N."/>
            <person name="Dupes A."/>
            <person name="Elkins T."/>
            <person name="Engels R."/>
            <person name="Erickson J."/>
            <person name="Farina A."/>
            <person name="Faro S."/>
            <person name="Ferreira P."/>
            <person name="Fischer H."/>
            <person name="Fitzgerald M."/>
            <person name="Foley K."/>
            <person name="Gage D."/>
            <person name="Galagan J."/>
            <person name="Gearin G."/>
            <person name="Gnerre S."/>
            <person name="Gnirke A."/>
            <person name="Goyette A."/>
            <person name="Graham J."/>
            <person name="Grandbois E."/>
            <person name="Gyaltsen K."/>
            <person name="Hafez N."/>
            <person name="Hagopian D."/>
            <person name="Hagos B."/>
            <person name="Hall J."/>
            <person name="Hatcher B."/>
            <person name="Heller A."/>
            <person name="Higgins H."/>
            <person name="Honan T."/>
            <person name="Horn A."/>
            <person name="Houde N."/>
            <person name="Hughes L."/>
            <person name="Hulme W."/>
            <person name="Husby E."/>
            <person name="Iliev I."/>
            <person name="Jaffe D."/>
            <person name="Jones C."/>
            <person name="Kamal M."/>
            <person name="Kamat A."/>
            <person name="Kamvysselis M."/>
            <person name="Karlsson E."/>
            <person name="Kells C."/>
            <person name="Kieu A."/>
            <person name="Kisner P."/>
            <person name="Kodira C."/>
            <person name="Kulbokas E."/>
            <person name="Labutti K."/>
            <person name="Lama D."/>
            <person name="Landers T."/>
            <person name="Leger J."/>
            <person name="Levine S."/>
            <person name="Lewis D."/>
            <person name="Lewis T."/>
            <person name="Lindblad-toh K."/>
            <person name="Liu X."/>
            <person name="Lokyitsang T."/>
            <person name="Lokyitsang Y."/>
            <person name="Lucien O."/>
            <person name="Lui A."/>
            <person name="Ma L.J."/>
            <person name="Mabbitt R."/>
            <person name="Macdonald J."/>
            <person name="Maclean C."/>
            <person name="Major J."/>
            <person name="Manning J."/>
            <person name="Marabella R."/>
            <person name="Maru K."/>
            <person name="Matthews C."/>
            <person name="Mauceli E."/>
            <person name="Mccarthy M."/>
            <person name="Mcdonough S."/>
            <person name="Mcghee T."/>
            <person name="Meldrim J."/>
            <person name="Meneus L."/>
            <person name="Mesirov J."/>
            <person name="Mihalev A."/>
            <person name="Mihova T."/>
            <person name="Mikkelsen T."/>
            <person name="Mlenga V."/>
            <person name="Moru K."/>
            <person name="Mozes J."/>
            <person name="Mulrain L."/>
            <person name="Munson G."/>
            <person name="Naylor J."/>
            <person name="Newes C."/>
            <person name="Nguyen C."/>
            <person name="Nguyen N."/>
            <person name="Nguyen T."/>
            <person name="Nicol R."/>
            <person name="Nielsen C."/>
            <person name="Nizzari M."/>
            <person name="Norbu C."/>
            <person name="Norbu N."/>
            <person name="O'donnell P."/>
            <person name="Okoawo O."/>
            <person name="O'leary S."/>
            <person name="Omotosho B."/>
            <person name="O'neill K."/>
            <person name="Osman S."/>
            <person name="Parker S."/>
            <person name="Perrin D."/>
            <person name="Phunkhang P."/>
            <person name="Piqani B."/>
            <person name="Purcell S."/>
            <person name="Rachupka T."/>
            <person name="Ramasamy U."/>
            <person name="Rameau R."/>
            <person name="Ray V."/>
            <person name="Raymond C."/>
            <person name="Retta R."/>
            <person name="Richardson S."/>
            <person name="Rise C."/>
            <person name="Rodriguez J."/>
            <person name="Rogers J."/>
            <person name="Rogov P."/>
            <person name="Rutman M."/>
            <person name="Schupbach R."/>
            <person name="Seaman C."/>
            <person name="Settipalli S."/>
            <person name="Sharpe T."/>
            <person name="Sheridan J."/>
            <person name="Sherpa N."/>
            <person name="Shi J."/>
            <person name="Smirnov S."/>
            <person name="Smith C."/>
            <person name="Sougnez C."/>
            <person name="Spencer B."/>
            <person name="Stalker J."/>
            <person name="Stange-thomann N."/>
            <person name="Stavropoulos S."/>
            <person name="Stetson K."/>
            <person name="Stone C."/>
            <person name="Stone S."/>
            <person name="Stubbs M."/>
            <person name="Talamas J."/>
            <person name="Tchuinga P."/>
            <person name="Tenzing P."/>
            <person name="Tesfaye S."/>
            <person name="Theodore J."/>
            <person name="Thoulutsang Y."/>
            <person name="Topham K."/>
            <person name="Towey S."/>
            <person name="Tsamla T."/>
            <person name="Tsomo N."/>
            <person name="Vallee D."/>
            <person name="Vassiliev H."/>
            <person name="Venkataraman V."/>
            <person name="Vinson J."/>
            <person name="Vo A."/>
            <person name="Wade C."/>
            <person name="Wang S."/>
            <person name="Wangchuk T."/>
            <person name="Wangdi T."/>
            <person name="Whittaker C."/>
            <person name="Wilkinson J."/>
            <person name="Wu Y."/>
            <person name="Wyman D."/>
            <person name="Yadav S."/>
            <person name="Yang S."/>
            <person name="Yang X."/>
            <person name="Yeager S."/>
            <person name="Yee E."/>
            <person name="Young G."/>
            <person name="Zainoun J."/>
            <person name="Zembeck L."/>
            <person name="Zimmer A."/>
            <person name="Zody M."/>
            <person name="Lander E."/>
        </authorList>
    </citation>
    <scope>NUCLEOTIDE SEQUENCE [LARGE SCALE GENOMIC DNA]</scope>
</reference>
<dbReference type="InParanoid" id="H2ZDX4"/>
<organism evidence="2 3">
    <name type="scientific">Ciona savignyi</name>
    <name type="common">Pacific transparent sea squirt</name>
    <dbReference type="NCBI Taxonomy" id="51511"/>
    <lineage>
        <taxon>Eukaryota</taxon>
        <taxon>Metazoa</taxon>
        <taxon>Chordata</taxon>
        <taxon>Tunicata</taxon>
        <taxon>Ascidiacea</taxon>
        <taxon>Phlebobranchia</taxon>
        <taxon>Cionidae</taxon>
        <taxon>Ciona</taxon>
    </lineage>
</organism>
<evidence type="ECO:0000313" key="2">
    <source>
        <dbReference type="Ensembl" id="ENSCSAVP00000015790.1"/>
    </source>
</evidence>
<dbReference type="Ensembl" id="ENSCSAVT00000015969.1">
    <property type="protein sequence ID" value="ENSCSAVP00000015790.1"/>
    <property type="gene ID" value="ENSCSAVG00000009280.1"/>
</dbReference>
<dbReference type="AlphaFoldDB" id="H2ZDX4"/>
<sequence>GTFRVGFPQPQTVENENEFVTNSGRRLKFQENNENAVQRGQSRESNKLHNKEHATSHPGPPTQFENPQLGISDSLQAQLHLSLDRLSENFYDP</sequence>
<keyword evidence="3" id="KW-1185">Reference proteome</keyword>
<feature type="compositionally biased region" description="Polar residues" evidence="1">
    <location>
        <begin position="9"/>
        <end position="40"/>
    </location>
</feature>
<evidence type="ECO:0000313" key="3">
    <source>
        <dbReference type="Proteomes" id="UP000007875"/>
    </source>
</evidence>
<evidence type="ECO:0000256" key="1">
    <source>
        <dbReference type="SAM" id="MobiDB-lite"/>
    </source>
</evidence>
<dbReference type="Proteomes" id="UP000007875">
    <property type="component" value="Unassembled WGS sequence"/>
</dbReference>
<feature type="compositionally biased region" description="Basic and acidic residues" evidence="1">
    <location>
        <begin position="41"/>
        <end position="55"/>
    </location>
</feature>
<protein>
    <submittedName>
        <fullName evidence="2">Uncharacterized protein</fullName>
    </submittedName>
</protein>
<name>H2ZDX4_CIOSA</name>
<proteinExistence type="predicted"/>
<dbReference type="HOGENOM" id="CLU_2404971_0_0_1"/>
<accession>H2ZDX4</accession>